<evidence type="ECO:0000313" key="2">
    <source>
        <dbReference type="Proteomes" id="UP000594603"/>
    </source>
</evidence>
<evidence type="ECO:0000313" key="1">
    <source>
        <dbReference type="EMBL" id="QPJ85727.1"/>
    </source>
</evidence>
<name>A0ACD1BEL5_9CLOT</name>
<dbReference type="EMBL" id="CP051754">
    <property type="protein sequence ID" value="QPJ85727.1"/>
    <property type="molecule type" value="Genomic_DNA"/>
</dbReference>
<protein>
    <submittedName>
        <fullName evidence="1">Sulfide/dihydroorotate dehydrogenase-like FAD/NAD-binding protein</fullName>
    </submittedName>
</protein>
<proteinExistence type="predicted"/>
<organism evidence="1 2">
    <name type="scientific">Candidatus Sarcina troglodytae</name>
    <dbReference type="NCBI Taxonomy" id="2726954"/>
    <lineage>
        <taxon>Bacteria</taxon>
        <taxon>Bacillati</taxon>
        <taxon>Bacillota</taxon>
        <taxon>Clostridia</taxon>
        <taxon>Eubacteriales</taxon>
        <taxon>Clostridiaceae</taxon>
        <taxon>Sarcina</taxon>
    </lineage>
</organism>
<reference evidence="1" key="1">
    <citation type="submission" date="2020-04" db="EMBL/GenBank/DDBJ databases">
        <title>A novel bacterium ('Candidatus Sarcina troglodytae' sp. nov.) linked to a protracted, uniformly lethal epizootic among sanctuary western chimpanzees (Pan troglodytes verus) in Sierra Leone.</title>
        <authorList>
            <person name="Owens L.A."/>
            <person name="Colitti B."/>
            <person name="Hirji I."/>
            <person name="Pizaro A."/>
            <person name="Jaffe J.E."/>
            <person name="Moittie S."/>
            <person name="Bishop-Lilly K.A."/>
            <person name="Estrella L.A."/>
            <person name="Voegtly L.J."/>
            <person name="Kuhn J.H."/>
            <person name="Suen G."/>
            <person name="Deblois C.L."/>
            <person name="Dunn C."/>
            <person name="Juan-Salles C."/>
            <person name="Goldberg T.L."/>
        </authorList>
    </citation>
    <scope>NUCLEOTIDE SEQUENCE</scope>
    <source>
        <strain evidence="1">JB2</strain>
    </source>
</reference>
<dbReference type="Proteomes" id="UP000594603">
    <property type="component" value="Chromosome"/>
</dbReference>
<sequence>MKYEMIDCIDAGSEFCPCHLAEEGECILCSQLNGRCFCDCRNWKGVCIYQEFKNNGNKAKEGRKTFDCEIVELNFLEDELVCLKVKANHKLCLDLSVPGSFIFIKTKDNPYFDIPISIMESNCDENTLMMMVEIRGIKTKRLLNLSLGEHIGIRGPYFNGVFGIKTINSIFDKNILVLVRGIGEAPALPVIKKLLLQNNKINLVLDKSPFKNSYIKNYLDTNQINIEEANIIDKGNLSEEVKKIINLAIDNHISLIHCAGADILTYNVINYLDDLNREDINISCCNNSKMCCGEGVCGSCTARFAGHKVKRLCKVQTDPRNIFKERRFI</sequence>
<gene>
    <name evidence="1" type="ORF">HH195_07225</name>
</gene>
<accession>A0ACD1BEL5</accession>
<keyword evidence="2" id="KW-1185">Reference proteome</keyword>